<dbReference type="OrthoDB" id="8436363at2759"/>
<evidence type="ECO:0000256" key="4">
    <source>
        <dbReference type="ARBA" id="ARBA00023212"/>
    </source>
</evidence>
<dbReference type="SUPFAM" id="SSF52047">
    <property type="entry name" value="RNI-like"/>
    <property type="match status" value="1"/>
</dbReference>
<dbReference type="PANTHER" id="PTHR23170:SF3">
    <property type="entry name" value="LEUCINE-RICH REPEAT-CONTAINING PROTEIN 45"/>
    <property type="match status" value="1"/>
</dbReference>
<name>A0A0L8HUN1_OCTBM</name>
<dbReference type="InterPro" id="IPR001611">
    <property type="entry name" value="Leu-rich_rpt"/>
</dbReference>
<keyword evidence="2" id="KW-0963">Cytoplasm</keyword>
<comment type="subcellular location">
    <subcellularLocation>
        <location evidence="1">Cytoplasm</location>
        <location evidence="1">Cytoskeleton</location>
        <location evidence="1">Microtubule organizing center</location>
        <location evidence="1">Centrosome</location>
    </subcellularLocation>
</comment>
<evidence type="ECO:0000256" key="5">
    <source>
        <dbReference type="SAM" id="Coils"/>
    </source>
</evidence>
<dbReference type="OMA" id="EVDHMTR"/>
<evidence type="ECO:0008006" key="7">
    <source>
        <dbReference type="Google" id="ProtNLM"/>
    </source>
</evidence>
<dbReference type="SMART" id="SM00368">
    <property type="entry name" value="LRR_RI"/>
    <property type="match status" value="5"/>
</dbReference>
<dbReference type="PANTHER" id="PTHR23170">
    <property type="entry name" value="NY-REN-58 ANTIGEN"/>
    <property type="match status" value="1"/>
</dbReference>
<feature type="coiled-coil region" evidence="5">
    <location>
        <begin position="412"/>
        <end position="475"/>
    </location>
</feature>
<reference evidence="6" key="1">
    <citation type="submission" date="2015-07" db="EMBL/GenBank/DDBJ databases">
        <title>MeaNS - Measles Nucleotide Surveillance Program.</title>
        <authorList>
            <person name="Tran T."/>
            <person name="Druce J."/>
        </authorList>
    </citation>
    <scope>NUCLEOTIDE SEQUENCE</scope>
    <source>
        <strain evidence="6">UCB-OBI-ISO-001</strain>
        <tissue evidence="6">Gonad</tissue>
    </source>
</reference>
<keyword evidence="4" id="KW-0206">Cytoskeleton</keyword>
<sequence>MGMFFTLFLKLCKEKHLKPDSELLERLPRNDTLLLDLSHMSICADMCGILGKALSFDETINELRFSDCMICPEGMQAILHGLASNTSVRKLNLKGNQIRGNTVESLGYLLRNNNYLTSLCLEWNDLGILETPFIVFCDGLQANCNLKRLDIRNNQVTHHGTKQLAEALSTNKTLQVIDLKWNKVGLTGGRALLDLLHVNKTLLKIDLAGNDIPCDIVSSIESSLLCNQKLQLMKTNCKHKTHILCKQYRHLESENKKQVLNLMDKLSCTQEYLNHEKRNSGHQLMQLKETLKEKNQAFNELFSKFTQTDTELTLMKEKSSSQEECIKKLQEQLSGLKAQFQKELHQEREDFRNKEKNLVKDLSEASSKSIQLECKLSDSETKCHALQEQVFELKEHIACLHSEIELKEVQNKDMLEQKRNEFNEKIKHFEEIQKKEQLQQKESWENLESNLRNQIQKSEQSRLALEEDVASLKTANIALRVKAEEDIAILKAGIKTDNDLRYEQLQNKIFLIESSKEDFKKQWETSQQQLNDMNNKLARKETEKEAETGKYKMEINQLHSKLDAEAQIQRELKNKLLEMEQKLSEHDNIYKVMMKKHEVELASLHEQLRTKGSQLNCLCDEVTQRAQSLQSAVSITRTSLS</sequence>
<proteinExistence type="predicted"/>
<evidence type="ECO:0000256" key="3">
    <source>
        <dbReference type="ARBA" id="ARBA00023054"/>
    </source>
</evidence>
<evidence type="ECO:0000256" key="2">
    <source>
        <dbReference type="ARBA" id="ARBA00022490"/>
    </source>
</evidence>
<dbReference type="GO" id="GO:0005813">
    <property type="term" value="C:centrosome"/>
    <property type="evidence" value="ECO:0007669"/>
    <property type="project" value="UniProtKB-SubCell"/>
</dbReference>
<evidence type="ECO:0000256" key="1">
    <source>
        <dbReference type="ARBA" id="ARBA00004300"/>
    </source>
</evidence>
<protein>
    <recommendedName>
        <fullName evidence="7">Leucine-rich repeat-containing protein 45</fullName>
    </recommendedName>
</protein>
<keyword evidence="3 5" id="KW-0175">Coiled coil</keyword>
<dbReference type="AlphaFoldDB" id="A0A0L8HUN1"/>
<dbReference type="InterPro" id="IPR032675">
    <property type="entry name" value="LRR_dom_sf"/>
</dbReference>
<accession>A0A0L8HUN1</accession>
<dbReference type="Gene3D" id="3.80.10.10">
    <property type="entry name" value="Ribonuclease Inhibitor"/>
    <property type="match status" value="2"/>
</dbReference>
<dbReference type="Pfam" id="PF13516">
    <property type="entry name" value="LRR_6"/>
    <property type="match status" value="3"/>
</dbReference>
<dbReference type="KEGG" id="obi:106868484"/>
<evidence type="ECO:0000313" key="6">
    <source>
        <dbReference type="EMBL" id="KOF92897.1"/>
    </source>
</evidence>
<dbReference type="STRING" id="37653.A0A0L8HUN1"/>
<feature type="coiled-coil region" evidence="5">
    <location>
        <begin position="516"/>
        <end position="589"/>
    </location>
</feature>
<organism evidence="6">
    <name type="scientific">Octopus bimaculoides</name>
    <name type="common">California two-spotted octopus</name>
    <dbReference type="NCBI Taxonomy" id="37653"/>
    <lineage>
        <taxon>Eukaryota</taxon>
        <taxon>Metazoa</taxon>
        <taxon>Spiralia</taxon>
        <taxon>Lophotrochozoa</taxon>
        <taxon>Mollusca</taxon>
        <taxon>Cephalopoda</taxon>
        <taxon>Coleoidea</taxon>
        <taxon>Octopodiformes</taxon>
        <taxon>Octopoda</taxon>
        <taxon>Incirrata</taxon>
        <taxon>Octopodidae</taxon>
        <taxon>Octopus</taxon>
    </lineage>
</organism>
<gene>
    <name evidence="6" type="ORF">OCBIM_22005702mg</name>
</gene>
<dbReference type="InterPro" id="IPR052116">
    <property type="entry name" value="Centro_Cilium_Assembly"/>
</dbReference>
<dbReference type="GO" id="GO:0005886">
    <property type="term" value="C:plasma membrane"/>
    <property type="evidence" value="ECO:0007669"/>
    <property type="project" value="TreeGrafter"/>
</dbReference>
<dbReference type="EMBL" id="KQ417274">
    <property type="protein sequence ID" value="KOF92897.1"/>
    <property type="molecule type" value="Genomic_DNA"/>
</dbReference>
<feature type="coiled-coil region" evidence="5">
    <location>
        <begin position="284"/>
        <end position="357"/>
    </location>
</feature>
<dbReference type="Gene3D" id="1.10.287.1490">
    <property type="match status" value="1"/>
</dbReference>